<name>A0A221W341_9PSEU</name>
<dbReference type="Gene3D" id="3.40.50.880">
    <property type="match status" value="1"/>
</dbReference>
<dbReference type="SUPFAM" id="SSF49299">
    <property type="entry name" value="PKD domain"/>
    <property type="match status" value="2"/>
</dbReference>
<dbReference type="InterPro" id="IPR000601">
    <property type="entry name" value="PKD_dom"/>
</dbReference>
<dbReference type="SMART" id="SM00089">
    <property type="entry name" value="PKD"/>
    <property type="match status" value="2"/>
</dbReference>
<keyword evidence="2" id="KW-0560">Oxidoreductase</keyword>
<gene>
    <name evidence="2" type="primary">gdhB2</name>
    <name evidence="2" type="ORF">AHOG_13035</name>
</gene>
<dbReference type="KEGG" id="ahg:AHOG_13035"/>
<dbReference type="GO" id="GO:0030246">
    <property type="term" value="F:carbohydrate binding"/>
    <property type="evidence" value="ECO:0007669"/>
    <property type="project" value="InterPro"/>
</dbReference>
<keyword evidence="3" id="KW-1185">Reference proteome</keyword>
<dbReference type="InterPro" id="IPR013783">
    <property type="entry name" value="Ig-like_fold"/>
</dbReference>
<dbReference type="GO" id="GO:0008876">
    <property type="term" value="F:quinoprotein glucose dehydrogenase activity"/>
    <property type="evidence" value="ECO:0007669"/>
    <property type="project" value="UniProtKB-EC"/>
</dbReference>
<dbReference type="InterPro" id="IPR012938">
    <property type="entry name" value="Glc/Sorbosone_DH"/>
</dbReference>
<organism evidence="2 3">
    <name type="scientific">Actinoalloteichus hoggarensis</name>
    <dbReference type="NCBI Taxonomy" id="1470176"/>
    <lineage>
        <taxon>Bacteria</taxon>
        <taxon>Bacillati</taxon>
        <taxon>Actinomycetota</taxon>
        <taxon>Actinomycetes</taxon>
        <taxon>Pseudonocardiales</taxon>
        <taxon>Pseudonocardiaceae</taxon>
        <taxon>Actinoalloteichus</taxon>
    </lineage>
</organism>
<dbReference type="EC" id="1.1.5.2" evidence="2"/>
<dbReference type="Pfam" id="PF18911">
    <property type="entry name" value="PKD_4"/>
    <property type="match status" value="2"/>
</dbReference>
<dbReference type="PANTHER" id="PTHR40469:SF2">
    <property type="entry name" value="GALACTOSE-BINDING DOMAIN-LIKE SUPERFAMILY PROTEIN"/>
    <property type="match status" value="1"/>
</dbReference>
<dbReference type="PANTHER" id="PTHR40469">
    <property type="entry name" value="SECRETED GLYCOSYL HYDROLASE"/>
    <property type="match status" value="1"/>
</dbReference>
<dbReference type="InterPro" id="IPR008979">
    <property type="entry name" value="Galactose-bd-like_sf"/>
</dbReference>
<accession>A0A221W341</accession>
<dbReference type="InterPro" id="IPR022409">
    <property type="entry name" value="PKD/Chitinase_dom"/>
</dbReference>
<dbReference type="PROSITE" id="PS50093">
    <property type="entry name" value="PKD"/>
    <property type="match status" value="2"/>
</dbReference>
<dbReference type="GO" id="GO:0005975">
    <property type="term" value="P:carbohydrate metabolic process"/>
    <property type="evidence" value="ECO:0007669"/>
    <property type="project" value="UniProtKB-ARBA"/>
</dbReference>
<dbReference type="EMBL" id="CP022521">
    <property type="protein sequence ID" value="ASO20250.1"/>
    <property type="molecule type" value="Genomic_DNA"/>
</dbReference>
<reference evidence="2 3" key="1">
    <citation type="submission" date="2017-07" db="EMBL/GenBank/DDBJ databases">
        <title>Complete genome sequence of Actinoalloteichus hoggarensis DSM 45943, type strain of Actinoalloteichus hoggarensis.</title>
        <authorList>
            <person name="Ruckert C."/>
            <person name="Nouioui I."/>
            <person name="Willmese J."/>
            <person name="van Wezel G."/>
            <person name="Klenk H.-P."/>
            <person name="Kalinowski J."/>
            <person name="Zotchev S.B."/>
        </authorList>
    </citation>
    <scope>NUCLEOTIDE SEQUENCE [LARGE SCALE GENOMIC DNA]</scope>
    <source>
        <strain evidence="2 3">DSM 45943</strain>
    </source>
</reference>
<dbReference type="PROSITE" id="PS51175">
    <property type="entry name" value="CBM6"/>
    <property type="match status" value="1"/>
</dbReference>
<proteinExistence type="predicted"/>
<dbReference type="InterPro" id="IPR035986">
    <property type="entry name" value="PKD_dom_sf"/>
</dbReference>
<dbReference type="SMART" id="SM00606">
    <property type="entry name" value="CBD_IV"/>
    <property type="match status" value="1"/>
</dbReference>
<dbReference type="Pfam" id="PF03422">
    <property type="entry name" value="CBM_6"/>
    <property type="match status" value="1"/>
</dbReference>
<dbReference type="SUPFAM" id="SSF49785">
    <property type="entry name" value="Galactose-binding domain-like"/>
    <property type="match status" value="1"/>
</dbReference>
<dbReference type="CDD" id="cd00146">
    <property type="entry name" value="PKD"/>
    <property type="match status" value="2"/>
</dbReference>
<dbReference type="OrthoDB" id="8217716at2"/>
<dbReference type="Proteomes" id="UP000204221">
    <property type="component" value="Chromosome"/>
</dbReference>
<dbReference type="RefSeq" id="WP_093941613.1">
    <property type="nucleotide sequence ID" value="NZ_CP022521.1"/>
</dbReference>
<dbReference type="InterPro" id="IPR029062">
    <property type="entry name" value="Class_I_gatase-like"/>
</dbReference>
<evidence type="ECO:0000313" key="2">
    <source>
        <dbReference type="EMBL" id="ASO20250.1"/>
    </source>
</evidence>
<evidence type="ECO:0000313" key="3">
    <source>
        <dbReference type="Proteomes" id="UP000204221"/>
    </source>
</evidence>
<dbReference type="Gene3D" id="2.60.120.260">
    <property type="entry name" value="Galactose-binding domain-like"/>
    <property type="match status" value="1"/>
</dbReference>
<dbReference type="InterPro" id="IPR029010">
    <property type="entry name" value="ThuA-like"/>
</dbReference>
<dbReference type="InterPro" id="IPR006584">
    <property type="entry name" value="Cellulose-bd_IV"/>
</dbReference>
<keyword evidence="1" id="KW-0732">Signal</keyword>
<protein>
    <submittedName>
        <fullName evidence="2">Quinoprotein glucose dehydrogenase B</fullName>
        <ecNumber evidence="2">1.1.5.2</ecNumber>
    </submittedName>
</protein>
<dbReference type="Gene3D" id="2.60.40.10">
    <property type="entry name" value="Immunoglobulins"/>
    <property type="match status" value="2"/>
</dbReference>
<dbReference type="Pfam" id="PF07995">
    <property type="entry name" value="GSDH"/>
    <property type="match status" value="1"/>
</dbReference>
<sequence>MRHPTRPRQIRGNRFAAALGGLFAMLLVVTTGLAATPAAGATEARFSVLVFSKWTNFYHDSIPAGIAAIEELGAENDFDVTATDDAAAFTDENLARFDAIVFNNTNSTPESGDLLDADQRAAFQRYVQGGGGWAGLHAASASERDWDWYEGLVGAIFDHHPAIQPGRVKVLDRAHPSTEGLPELWERTEEWYNWTANPTGNVHTLAQIKVRDGIEGLDEGVDHPFSWCQNYDGGRSWFTAGGHASEDFSDELFLGHLLGGIEWAAGAAEGDCSATRTGSFQRIPLVTEGLADPFELAVAPDRRVFYIERTGALKIVDQETLSVTTALDFEYTSEMTSQSDGLLGLTLDPAFEENGFLYLLYSDKEENRLNVSRFTVDGDRVDEASEARLLEIPTFRGEGRANSHMAGSLAMDDGGDLYIATGDNTDPFASDGFSPIDEREGRRAWDAQATSSNTDDLRGKILRITPQADGGYTIPEGNLFPEGTELTRPEIYVMGMRNPFRITVDSASGALLVGDYGPDARAADPDRGPEGTVEFDRITEASNRGWPYCTGDNTPFNDYDFATGTSGEPFDCTALVNDSPNNTGLTELPPADPAWVHYAYSESAEFPELGTGGGGPMAGPVYAYDEDNPLITKFPEYFDGKWFTYELTRQWFKTMSVHETDQEFTDPRFEPTRAGDLLSINGVFEDLEWVQPFEAEFGPDGSLYVIDFGEGSGTGRGGSNEGSGIYRIDYVAEGRIPTARVSASPDSGQGPLEVTFSSEGSGVGAGESVVYEWDFDGDGSVDSTERNPTHVYPDDGQYSARLTVTDPETELAGVAVTTITVGNTRPEVAITLPAHGGLFDFGDTIPFTVEVTDAEDAEIDCSKVVVQSQLGHDDHLHPMDNVTGCQGDITTDQGDSHGPGQNLYAALSAQYQDGGGVNGVPPLVGSAHATLEPKRKEAEHFEDTGGENGGVEALARDDSSAGHRIGEIEHGDWVAYDPINLTGIDSVTLGVGSAGIGGTVEFRADGPDGELLGSVDVENTGGWGAVISPTVPLADPGGPVTLYLVFDNPEWTPDGHDLMSVDWLHFNGQGVTKEEISATVVPTATPAAGTAPLTVEFSAEVTVPEGREIVDHHWEFGDNQYVHGETASHEYTRGGPFTARLTVTDDAGVRTSATVAVSVD</sequence>
<evidence type="ECO:0000256" key="1">
    <source>
        <dbReference type="ARBA" id="ARBA00022729"/>
    </source>
</evidence>
<dbReference type="InterPro" id="IPR011042">
    <property type="entry name" value="6-blade_b-propeller_TolB-like"/>
</dbReference>
<dbReference type="SUPFAM" id="SSF50952">
    <property type="entry name" value="Soluble quinoprotein glucose dehydrogenase"/>
    <property type="match status" value="1"/>
</dbReference>
<dbReference type="Pfam" id="PF06283">
    <property type="entry name" value="ThuA"/>
    <property type="match status" value="1"/>
</dbReference>
<dbReference type="CDD" id="cd04084">
    <property type="entry name" value="CBM6_xylanase-like"/>
    <property type="match status" value="1"/>
</dbReference>
<dbReference type="InterPro" id="IPR005084">
    <property type="entry name" value="CBM6"/>
</dbReference>
<dbReference type="AlphaFoldDB" id="A0A221W341"/>
<dbReference type="SUPFAM" id="SSF52317">
    <property type="entry name" value="Class I glutamine amidotransferase-like"/>
    <property type="match status" value="1"/>
</dbReference>
<dbReference type="Gene3D" id="2.120.10.30">
    <property type="entry name" value="TolB, C-terminal domain"/>
    <property type="match status" value="1"/>
</dbReference>
<dbReference type="InterPro" id="IPR011041">
    <property type="entry name" value="Quinoprot_gluc/sorb_DH_b-prop"/>
</dbReference>